<evidence type="ECO:0000256" key="1">
    <source>
        <dbReference type="SAM" id="MobiDB-lite"/>
    </source>
</evidence>
<dbReference type="OrthoDB" id="7360617at2"/>
<evidence type="ECO:0000313" key="3">
    <source>
        <dbReference type="Proteomes" id="UP000030004"/>
    </source>
</evidence>
<comment type="caution">
    <text evidence="2">The sequence shown here is derived from an EMBL/GenBank/DDBJ whole genome shotgun (WGS) entry which is preliminary data.</text>
</comment>
<dbReference type="STRING" id="1461694.ATO9_21550"/>
<sequence length="155" mass="17655">MPHDHHHHHDHGHHAHDHAHPPHDHNHSHDADHLHSHMHHHDEAADLQVLAQQFIDGFVQAKDKTSYLKLAGVPFERAGAGGAKALKLVDIELTTDWQVGTASPSFGSRELSYLPFPGEMVRERTNMHFVYVSMDEKSTMDLRDFLAQRKKDIDT</sequence>
<evidence type="ECO:0000313" key="2">
    <source>
        <dbReference type="EMBL" id="KGM46836.1"/>
    </source>
</evidence>
<organism evidence="2 3">
    <name type="scientific">Pseudooceanicola atlanticus</name>
    <dbReference type="NCBI Taxonomy" id="1461694"/>
    <lineage>
        <taxon>Bacteria</taxon>
        <taxon>Pseudomonadati</taxon>
        <taxon>Pseudomonadota</taxon>
        <taxon>Alphaproteobacteria</taxon>
        <taxon>Rhodobacterales</taxon>
        <taxon>Paracoccaceae</taxon>
        <taxon>Pseudooceanicola</taxon>
    </lineage>
</organism>
<dbReference type="AlphaFoldDB" id="A0A0A0E763"/>
<feature type="compositionally biased region" description="Basic and acidic residues" evidence="1">
    <location>
        <begin position="18"/>
        <end position="41"/>
    </location>
</feature>
<proteinExistence type="predicted"/>
<feature type="compositionally biased region" description="Basic residues" evidence="1">
    <location>
        <begin position="1"/>
        <end position="17"/>
    </location>
</feature>
<accession>A0A0A0E763</accession>
<name>A0A0A0E763_9RHOB</name>
<reference evidence="2 3" key="1">
    <citation type="journal article" date="2015" name="Antonie Van Leeuwenhoek">
        <title>Pseudooceanicola atlanticus gen. nov. sp. nov., isolated from surface seawater of the Atlantic Ocean and reclassification of Oceanicola batsensis, Oceanicola marinus, Oceanicola nitratireducens, Oceanicola nanhaiensis, Oceanicola antarcticus and Oceanicola flagellatus, as Pseudooceanicola batsensis comb. nov., Pseudooceanicola marinus comb. nov., Pseudooceanicola nitratireducens comb. nov., Pseudooceanicola nanhaiensis comb. nov., Pseudooceanicola antarcticus comb. nov., and Pseudooceanicola flagellatus comb. nov.</title>
        <authorList>
            <person name="Lai Q."/>
            <person name="Li G."/>
            <person name="Liu X."/>
            <person name="Du Y."/>
            <person name="Sun F."/>
            <person name="Shao Z."/>
        </authorList>
    </citation>
    <scope>NUCLEOTIDE SEQUENCE [LARGE SCALE GENOMIC DNA]</scope>
    <source>
        <strain evidence="2 3">22II-s11g</strain>
    </source>
</reference>
<protein>
    <submittedName>
        <fullName evidence="2">Uncharacterized protein</fullName>
    </submittedName>
</protein>
<feature type="region of interest" description="Disordered" evidence="1">
    <location>
        <begin position="1"/>
        <end position="41"/>
    </location>
</feature>
<dbReference type="EMBL" id="AQQX01000019">
    <property type="protein sequence ID" value="KGM46836.1"/>
    <property type="molecule type" value="Genomic_DNA"/>
</dbReference>
<keyword evidence="3" id="KW-1185">Reference proteome</keyword>
<dbReference type="eggNOG" id="ENOG502ZK0S">
    <property type="taxonomic scope" value="Bacteria"/>
</dbReference>
<dbReference type="Proteomes" id="UP000030004">
    <property type="component" value="Unassembled WGS sequence"/>
</dbReference>
<dbReference type="RefSeq" id="WP_043754222.1">
    <property type="nucleotide sequence ID" value="NZ_AQQX01000019.1"/>
</dbReference>
<gene>
    <name evidence="2" type="ORF">ATO9_21550</name>
</gene>